<dbReference type="Pfam" id="PF01557">
    <property type="entry name" value="FAA_hydrolase"/>
    <property type="match status" value="1"/>
</dbReference>
<dbReference type="GO" id="GO:0046872">
    <property type="term" value="F:metal ion binding"/>
    <property type="evidence" value="ECO:0007669"/>
    <property type="project" value="UniProtKB-KW"/>
</dbReference>
<reference evidence="5 6" key="1">
    <citation type="submission" date="2017-04" db="EMBL/GenBank/DDBJ databases">
        <title>Monoglobus pectinilyticus 14 draft genome.</title>
        <authorList>
            <person name="Kim C."/>
            <person name="Rosendale D.I."/>
            <person name="Kelly W.J."/>
            <person name="Tannock G.W."/>
            <person name="Patchett M.L."/>
            <person name="Jordens J.Z."/>
        </authorList>
    </citation>
    <scope>NUCLEOTIDE SEQUENCE [LARGE SCALE GENOMIC DNA]</scope>
    <source>
        <strain evidence="5 6">14</strain>
    </source>
</reference>
<dbReference type="Gene3D" id="3.90.850.10">
    <property type="entry name" value="Fumarylacetoacetase-like, C-terminal domain"/>
    <property type="match status" value="1"/>
</dbReference>
<evidence type="ECO:0000256" key="1">
    <source>
        <dbReference type="ARBA" id="ARBA00010211"/>
    </source>
</evidence>
<feature type="domain" description="Rv2993c-like N-terminal" evidence="4">
    <location>
        <begin position="1"/>
        <end position="52"/>
    </location>
</feature>
<dbReference type="InterPro" id="IPR036663">
    <property type="entry name" value="Fumarylacetoacetase_C_sf"/>
</dbReference>
<accession>A0A2K9NZ47</accession>
<dbReference type="SUPFAM" id="SSF56529">
    <property type="entry name" value="FAH"/>
    <property type="match status" value="1"/>
</dbReference>
<evidence type="ECO:0000313" key="5">
    <source>
        <dbReference type="EMBL" id="AUO18315.1"/>
    </source>
</evidence>
<dbReference type="GO" id="GO:0016853">
    <property type="term" value="F:isomerase activity"/>
    <property type="evidence" value="ECO:0007669"/>
    <property type="project" value="UniProtKB-ARBA"/>
</dbReference>
<protein>
    <submittedName>
        <fullName evidence="5">Fumarylacetoacetate hydrolase family protein</fullName>
        <ecNumber evidence="5">4.3.2.3</ecNumber>
    </submittedName>
</protein>
<dbReference type="RefSeq" id="WP_102364666.1">
    <property type="nucleotide sequence ID" value="NZ_CP020991.1"/>
</dbReference>
<dbReference type="PANTHER" id="PTHR11820:SF7">
    <property type="entry name" value="ACYLPYRUVASE FAHD1, MITOCHONDRIAL"/>
    <property type="match status" value="1"/>
</dbReference>
<dbReference type="InterPro" id="IPR018833">
    <property type="entry name" value="Rv2993c-like_N"/>
</dbReference>
<dbReference type="Proteomes" id="UP000235589">
    <property type="component" value="Chromosome"/>
</dbReference>
<dbReference type="InterPro" id="IPR011234">
    <property type="entry name" value="Fumarylacetoacetase-like_C"/>
</dbReference>
<dbReference type="GeneID" id="98061563"/>
<dbReference type="GO" id="GO:0019752">
    <property type="term" value="P:carboxylic acid metabolic process"/>
    <property type="evidence" value="ECO:0007669"/>
    <property type="project" value="UniProtKB-ARBA"/>
</dbReference>
<evidence type="ECO:0000259" key="4">
    <source>
        <dbReference type="Pfam" id="PF10370"/>
    </source>
</evidence>
<dbReference type="EC" id="4.3.2.3" evidence="5"/>
<sequence>MKFARILYNDEIYYAKYDSSSNMFELIEGDIFDFFSYTSTNVNRNEVKILPPCEPSKIVAVGLNYANHANEMGLNIPKFPALFLKPSSSVIGNMDNIIYPDMSEQVDYEAELAIVIGETASYVSESEAKKYILGYTCLNDITARDLQRLDSQWTRAKGFDTFAPIGPFIETELDPDNADIRLRLNGKVMQESNTSNFIFKTDYLVSAISQIMTLYPGDIITTGTPSGIGSMNIGDTVEVEIDGIGTLTNFVKERQK</sequence>
<keyword evidence="6" id="KW-1185">Reference proteome</keyword>
<dbReference type="EMBL" id="CP020991">
    <property type="protein sequence ID" value="AUO18315.1"/>
    <property type="molecule type" value="Genomic_DNA"/>
</dbReference>
<proteinExistence type="inferred from homology"/>
<dbReference type="FunFam" id="3.90.850.10:FF:000002">
    <property type="entry name" value="2-hydroxyhepta-2,4-diene-1,7-dioate isomerase"/>
    <property type="match status" value="1"/>
</dbReference>
<evidence type="ECO:0000313" key="6">
    <source>
        <dbReference type="Proteomes" id="UP000235589"/>
    </source>
</evidence>
<dbReference type="Pfam" id="PF10370">
    <property type="entry name" value="Rv2993c-like_N"/>
    <property type="match status" value="1"/>
</dbReference>
<keyword evidence="5" id="KW-0456">Lyase</keyword>
<dbReference type="GO" id="GO:0018773">
    <property type="term" value="F:acetylpyruvate hydrolase activity"/>
    <property type="evidence" value="ECO:0007669"/>
    <property type="project" value="TreeGrafter"/>
</dbReference>
<name>A0A2K9NZ47_9FIRM</name>
<keyword evidence="5" id="KW-0378">Hydrolase</keyword>
<dbReference type="GO" id="GO:0050385">
    <property type="term" value="F:ureidoglycolate lyase activity"/>
    <property type="evidence" value="ECO:0007669"/>
    <property type="project" value="UniProtKB-EC"/>
</dbReference>
<feature type="domain" description="Fumarylacetoacetase-like C-terminal" evidence="3">
    <location>
        <begin position="57"/>
        <end position="251"/>
    </location>
</feature>
<dbReference type="AlphaFoldDB" id="A0A2K9NZ47"/>
<gene>
    <name evidence="5" type="ORF">B9O19_00130</name>
</gene>
<dbReference type="OrthoDB" id="9805307at2"/>
<comment type="similarity">
    <text evidence="1">Belongs to the FAH family.</text>
</comment>
<dbReference type="PANTHER" id="PTHR11820">
    <property type="entry name" value="ACYLPYRUVASE"/>
    <property type="match status" value="1"/>
</dbReference>
<dbReference type="KEGG" id="mpec:B9O19_00130"/>
<evidence type="ECO:0000259" key="3">
    <source>
        <dbReference type="Pfam" id="PF01557"/>
    </source>
</evidence>
<keyword evidence="2" id="KW-0479">Metal-binding</keyword>
<evidence type="ECO:0000256" key="2">
    <source>
        <dbReference type="ARBA" id="ARBA00022723"/>
    </source>
</evidence>
<organism evidence="5 6">
    <name type="scientific">Monoglobus pectinilyticus</name>
    <dbReference type="NCBI Taxonomy" id="1981510"/>
    <lineage>
        <taxon>Bacteria</taxon>
        <taxon>Bacillati</taxon>
        <taxon>Bacillota</taxon>
        <taxon>Clostridia</taxon>
        <taxon>Monoglobales</taxon>
        <taxon>Monoglobaceae</taxon>
        <taxon>Monoglobus</taxon>
    </lineage>
</organism>